<dbReference type="InterPro" id="IPR021005">
    <property type="entry name" value="Znf_CGNR"/>
</dbReference>
<dbReference type="InterPro" id="IPR023286">
    <property type="entry name" value="ABATE_dom_sf"/>
</dbReference>
<dbReference type="SUPFAM" id="SSF160904">
    <property type="entry name" value="Jann2411-like"/>
    <property type="match status" value="1"/>
</dbReference>
<dbReference type="AlphaFoldDB" id="A0A4Q5J4A7"/>
<proteinExistence type="predicted"/>
<protein>
    <submittedName>
        <fullName evidence="2">CGNR zinc finger domain-containing protein</fullName>
    </submittedName>
</protein>
<dbReference type="Proteomes" id="UP000291189">
    <property type="component" value="Unassembled WGS sequence"/>
</dbReference>
<gene>
    <name evidence="2" type="ORF">ETU37_06655</name>
</gene>
<dbReference type="Pfam" id="PF07336">
    <property type="entry name" value="ABATE"/>
    <property type="match status" value="1"/>
</dbReference>
<organism evidence="2 3">
    <name type="scientific">Nocardioides iriomotensis</name>
    <dbReference type="NCBI Taxonomy" id="715784"/>
    <lineage>
        <taxon>Bacteria</taxon>
        <taxon>Bacillati</taxon>
        <taxon>Actinomycetota</taxon>
        <taxon>Actinomycetes</taxon>
        <taxon>Propionibacteriales</taxon>
        <taxon>Nocardioidaceae</taxon>
        <taxon>Nocardioides</taxon>
    </lineage>
</organism>
<dbReference type="Gene3D" id="1.10.3300.10">
    <property type="entry name" value="Jann2411-like domain"/>
    <property type="match status" value="1"/>
</dbReference>
<dbReference type="OrthoDB" id="3531194at2"/>
<dbReference type="EMBL" id="SDPU01000018">
    <property type="protein sequence ID" value="RYU13500.1"/>
    <property type="molecule type" value="Genomic_DNA"/>
</dbReference>
<comment type="caution">
    <text evidence="2">The sequence shown here is derived from an EMBL/GenBank/DDBJ whole genome shotgun (WGS) entry which is preliminary data.</text>
</comment>
<dbReference type="Pfam" id="PF11706">
    <property type="entry name" value="zf-CGNR"/>
    <property type="match status" value="1"/>
</dbReference>
<evidence type="ECO:0000313" key="2">
    <source>
        <dbReference type="EMBL" id="RYU13500.1"/>
    </source>
</evidence>
<evidence type="ECO:0000313" key="3">
    <source>
        <dbReference type="Proteomes" id="UP000291189"/>
    </source>
</evidence>
<name>A0A4Q5J4A7_9ACTN</name>
<reference evidence="2 3" key="1">
    <citation type="submission" date="2019-01" db="EMBL/GenBank/DDBJ databases">
        <title>Nocardioides guangzhouensis sp. nov., an actinobacterium isolated from soil.</title>
        <authorList>
            <person name="Fu Y."/>
            <person name="Cai Y."/>
            <person name="Lin Z."/>
            <person name="Chen P."/>
        </authorList>
    </citation>
    <scope>NUCLEOTIDE SEQUENCE [LARGE SCALE GENOMIC DNA]</scope>
    <source>
        <strain evidence="2 3">NBRC 105384</strain>
    </source>
</reference>
<dbReference type="InterPro" id="IPR010852">
    <property type="entry name" value="ABATE"/>
</dbReference>
<feature type="domain" description="Zinc finger CGNR" evidence="1">
    <location>
        <begin position="132"/>
        <end position="174"/>
    </location>
</feature>
<accession>A0A4Q5J4A7</accession>
<keyword evidence="3" id="KW-1185">Reference proteome</keyword>
<evidence type="ECO:0000259" key="1">
    <source>
        <dbReference type="Pfam" id="PF11706"/>
    </source>
</evidence>
<dbReference type="PANTHER" id="PTHR35525">
    <property type="entry name" value="BLL6575 PROTEIN"/>
    <property type="match status" value="1"/>
</dbReference>
<dbReference type="RefSeq" id="WP_129986461.1">
    <property type="nucleotide sequence ID" value="NZ_SDPU01000018.1"/>
</dbReference>
<sequence length="190" mass="20636">MDFVRYAERSAALVNADLEDAPALVRFLDQRAWLHDQVVERDATALRRFQRELRPVFEASNDGDEQRVVDQLNTLLAKHPVTPYIAGHGLSGHGGGSWHMHVADRQSSVAELLVAESLMGLSTLVCDLGATRLGVCDASGCDHVFVDTSPNQSRRYCSDRCSSRANVAAYRARQRAAAGEKAGEKAGAAS</sequence>
<dbReference type="PANTHER" id="PTHR35525:SF3">
    <property type="entry name" value="BLL6575 PROTEIN"/>
    <property type="match status" value="1"/>
</dbReference>